<reference evidence="1 2" key="1">
    <citation type="journal article" date="2023" name="Genome Announc.">
        <title>Pan-Genome Analyses of the Genus Cohnella and Proposal of the Novel Species Cohnella silvisoli sp. nov., Isolated from Forest Soil.</title>
        <authorList>
            <person name="Wang C."/>
            <person name="Mao L."/>
            <person name="Bao G."/>
            <person name="Zhu H."/>
        </authorList>
    </citation>
    <scope>NUCLEOTIDE SEQUENCE [LARGE SCALE GENOMIC DNA]</scope>
    <source>
        <strain evidence="1 2">NL03-T5-1</strain>
    </source>
</reference>
<dbReference type="Pfam" id="PF05869">
    <property type="entry name" value="Dam"/>
    <property type="match status" value="1"/>
</dbReference>
<dbReference type="InterPro" id="IPR002052">
    <property type="entry name" value="DNA_methylase_N6_adenine_CS"/>
</dbReference>
<dbReference type="PROSITE" id="PS00092">
    <property type="entry name" value="N6_MTASE"/>
    <property type="match status" value="1"/>
</dbReference>
<evidence type="ECO:0000313" key="1">
    <source>
        <dbReference type="EMBL" id="MEQ4485235.1"/>
    </source>
</evidence>
<proteinExistence type="predicted"/>
<evidence type="ECO:0000313" key="2">
    <source>
        <dbReference type="Proteomes" id="UP001493487"/>
    </source>
</evidence>
<name>A0ABV1KYP3_9BACL</name>
<dbReference type="EMBL" id="JASKHM010000014">
    <property type="protein sequence ID" value="MEQ4485235.1"/>
    <property type="molecule type" value="Genomic_DNA"/>
</dbReference>
<accession>A0ABV1KYP3</accession>
<protein>
    <submittedName>
        <fullName evidence="1">Phage N-6-adenine-methyltransferase</fullName>
    </submittedName>
</protein>
<dbReference type="InterPro" id="IPR008593">
    <property type="entry name" value="Dam_MeTrfase"/>
</dbReference>
<comment type="caution">
    <text evidence="1">The sequence shown here is derived from an EMBL/GenBank/DDBJ whole genome shotgun (WGS) entry which is preliminary data.</text>
</comment>
<gene>
    <name evidence="1" type="ORF">QJS35_22870</name>
</gene>
<sequence>MNTAVMFSSETDLWATPQSFYDELNAEFHFTLDPCSNGDNAKCERFFTREDDGLAQNWSGNVVFMNPPYGRGIGEWMRKAYAESRNGATVVCLVPARTDTRWFHEYVYGKAEIRFVRGRLKFGEATNSAPFPSMIVVYRASSSAMNTSQSSCVVA</sequence>
<keyword evidence="2" id="KW-1185">Reference proteome</keyword>
<dbReference type="Proteomes" id="UP001493487">
    <property type="component" value="Unassembled WGS sequence"/>
</dbReference>
<organism evidence="1 2">
    <name type="scientific">Cohnella silvisoli</name>
    <dbReference type="NCBI Taxonomy" id="2873699"/>
    <lineage>
        <taxon>Bacteria</taxon>
        <taxon>Bacillati</taxon>
        <taxon>Bacillota</taxon>
        <taxon>Bacilli</taxon>
        <taxon>Bacillales</taxon>
        <taxon>Paenibacillaceae</taxon>
        <taxon>Cohnella</taxon>
    </lineage>
</organism>
<dbReference type="RefSeq" id="WP_232187332.1">
    <property type="nucleotide sequence ID" value="NZ_JAIOAP010000012.1"/>
</dbReference>